<sequence length="136" mass="14357">MLTVKEKVANEKGSSTIEFLGILPLVFIVLMIMWQLIVSVQGVMIAQSAANEAAKVYSMTANSSEAEAAASKIVSSGGSYLTFQGASGMSSKDFTTKVNVKIDFVFLPDQLFPNGTPSYSFSSTASGKVIKNEIGG</sequence>
<dbReference type="Pfam" id="PF07811">
    <property type="entry name" value="TadE"/>
    <property type="match status" value="1"/>
</dbReference>
<protein>
    <recommendedName>
        <fullName evidence="2">TadE-like domain-containing protein</fullName>
    </recommendedName>
</protein>
<keyword evidence="1" id="KW-0472">Membrane</keyword>
<gene>
    <name evidence="3" type="ORF">JOC86_004862</name>
</gene>
<feature type="transmembrane region" description="Helical" evidence="1">
    <location>
        <begin position="20"/>
        <end position="38"/>
    </location>
</feature>
<keyword evidence="4" id="KW-1185">Reference proteome</keyword>
<reference evidence="3 4" key="1">
    <citation type="submission" date="2021-01" db="EMBL/GenBank/DDBJ databases">
        <title>Genomic Encyclopedia of Type Strains, Phase IV (KMG-IV): sequencing the most valuable type-strain genomes for metagenomic binning, comparative biology and taxonomic classification.</title>
        <authorList>
            <person name="Goeker M."/>
        </authorList>
    </citation>
    <scope>NUCLEOTIDE SEQUENCE [LARGE SCALE GENOMIC DNA]</scope>
    <source>
        <strain evidence="3 4">DSM 24834</strain>
    </source>
</reference>
<dbReference type="InterPro" id="IPR012495">
    <property type="entry name" value="TadE-like_dom"/>
</dbReference>
<evidence type="ECO:0000259" key="2">
    <source>
        <dbReference type="Pfam" id="PF07811"/>
    </source>
</evidence>
<dbReference type="EMBL" id="JAFBDZ010000009">
    <property type="protein sequence ID" value="MBM7588265.1"/>
    <property type="molecule type" value="Genomic_DNA"/>
</dbReference>
<accession>A0ABS2NKC2</accession>
<keyword evidence="1" id="KW-0812">Transmembrane</keyword>
<dbReference type="RefSeq" id="WP_205175979.1">
    <property type="nucleotide sequence ID" value="NZ_JAFBDZ010000009.1"/>
</dbReference>
<proteinExistence type="predicted"/>
<evidence type="ECO:0000313" key="4">
    <source>
        <dbReference type="Proteomes" id="UP001646157"/>
    </source>
</evidence>
<feature type="domain" description="TadE-like" evidence="2">
    <location>
        <begin position="13"/>
        <end position="54"/>
    </location>
</feature>
<keyword evidence="1" id="KW-1133">Transmembrane helix</keyword>
<evidence type="ECO:0000313" key="3">
    <source>
        <dbReference type="EMBL" id="MBM7588265.1"/>
    </source>
</evidence>
<dbReference type="Proteomes" id="UP001646157">
    <property type="component" value="Unassembled WGS sequence"/>
</dbReference>
<comment type="caution">
    <text evidence="3">The sequence shown here is derived from an EMBL/GenBank/DDBJ whole genome shotgun (WGS) entry which is preliminary data.</text>
</comment>
<evidence type="ECO:0000256" key="1">
    <source>
        <dbReference type="SAM" id="Phobius"/>
    </source>
</evidence>
<name>A0ABS2NKC2_9BACI</name>
<organism evidence="3 4">
    <name type="scientific">Rossellomorea pakistanensis</name>
    <dbReference type="NCBI Taxonomy" id="992288"/>
    <lineage>
        <taxon>Bacteria</taxon>
        <taxon>Bacillati</taxon>
        <taxon>Bacillota</taxon>
        <taxon>Bacilli</taxon>
        <taxon>Bacillales</taxon>
        <taxon>Bacillaceae</taxon>
        <taxon>Rossellomorea</taxon>
    </lineage>
</organism>